<evidence type="ECO:0000256" key="7">
    <source>
        <dbReference type="ARBA" id="ARBA00022989"/>
    </source>
</evidence>
<dbReference type="PANTHER" id="PTHR37468">
    <property type="entry name" value="SULFATE TRANSPORTER CYSZ"/>
    <property type="match status" value="1"/>
</dbReference>
<keyword evidence="10 11" id="KW-0198">Cysteine biosynthesis</keyword>
<evidence type="ECO:0000256" key="2">
    <source>
        <dbReference type="ARBA" id="ARBA00022448"/>
    </source>
</evidence>
<dbReference type="InterPro" id="IPR022985">
    <property type="entry name" value="Sulfate_CysZ"/>
</dbReference>
<dbReference type="GO" id="GO:0019344">
    <property type="term" value="P:cysteine biosynthetic process"/>
    <property type="evidence" value="ECO:0007669"/>
    <property type="project" value="UniProtKB-UniRule"/>
</dbReference>
<evidence type="ECO:0000256" key="1">
    <source>
        <dbReference type="ARBA" id="ARBA00004141"/>
    </source>
</evidence>
<evidence type="ECO:0000256" key="4">
    <source>
        <dbReference type="ARBA" id="ARBA00022519"/>
    </source>
</evidence>
<dbReference type="NCBIfam" id="NF003433">
    <property type="entry name" value="PRK04949.1"/>
    <property type="match status" value="1"/>
</dbReference>
<evidence type="ECO:0000256" key="3">
    <source>
        <dbReference type="ARBA" id="ARBA00022475"/>
    </source>
</evidence>
<dbReference type="GO" id="GO:0005886">
    <property type="term" value="C:plasma membrane"/>
    <property type="evidence" value="ECO:0007669"/>
    <property type="project" value="UniProtKB-SubCell"/>
</dbReference>
<evidence type="ECO:0000256" key="8">
    <source>
        <dbReference type="ARBA" id="ARBA00023032"/>
    </source>
</evidence>
<proteinExistence type="inferred from homology"/>
<comment type="function">
    <text evidence="11">High affinity, high specificity proton-dependent sulfate transporter, which mediates sulfate uptake. Provides the sulfur source for the cysteine synthesis pathway.</text>
</comment>
<keyword evidence="6 11" id="KW-0812">Transmembrane</keyword>
<keyword evidence="8 11" id="KW-0764">Sulfate transport</keyword>
<sequence>MTDFPRGFAFMLEGLRLIQRPRLRRFVLVPLLVNLLLFAGLLYAAYGWFQQLMAAVLDYLPSWLEWLQYLLWPLLAISALLIIFYSFTLVANLIAAPFNGLLAEAVEKHLTDQPLPGGESWKQMLKELPATLFSEVRKLLYFVLWAIPVGLTFLIPGLNLFAPFLWAVFSAWMLALEYLDPPLGNHGLLFKQQRERARGHRLLTLGFGTGAMLMTLIPVVNFIAMPAAVAGATALWVKGMKGQNPG</sequence>
<dbReference type="GO" id="GO:0009675">
    <property type="term" value="F:high-affinity sulfate:proton symporter activity"/>
    <property type="evidence" value="ECO:0007669"/>
    <property type="project" value="TreeGrafter"/>
</dbReference>
<dbReference type="HAMAP" id="MF_00468">
    <property type="entry name" value="CysZ"/>
    <property type="match status" value="1"/>
</dbReference>
<feature type="transmembrane region" description="Helical" evidence="11">
    <location>
        <begin position="26"/>
        <end position="49"/>
    </location>
</feature>
<dbReference type="AlphaFoldDB" id="A0A426QFY2"/>
<evidence type="ECO:0000256" key="11">
    <source>
        <dbReference type="HAMAP-Rule" id="MF_00468"/>
    </source>
</evidence>
<feature type="transmembrane region" description="Helical" evidence="11">
    <location>
        <begin position="139"/>
        <end position="158"/>
    </location>
</feature>
<dbReference type="OrthoDB" id="5292355at2"/>
<dbReference type="PANTHER" id="PTHR37468:SF1">
    <property type="entry name" value="SULFATE TRANSPORTER CYSZ"/>
    <property type="match status" value="1"/>
</dbReference>
<dbReference type="RefSeq" id="WP_125179872.1">
    <property type="nucleotide sequence ID" value="NZ_QZMU01000001.1"/>
</dbReference>
<feature type="transmembrane region" description="Helical" evidence="11">
    <location>
        <begin position="202"/>
        <end position="224"/>
    </location>
</feature>
<dbReference type="Pfam" id="PF07264">
    <property type="entry name" value="EI24"/>
    <property type="match status" value="1"/>
</dbReference>
<dbReference type="EMBL" id="QZMU01000001">
    <property type="protein sequence ID" value="RRQ20660.1"/>
    <property type="molecule type" value="Genomic_DNA"/>
</dbReference>
<comment type="subcellular location">
    <subcellularLocation>
        <location evidence="11">Cell inner membrane</location>
        <topology evidence="11">Multi-pass membrane protein</topology>
    </subcellularLocation>
    <subcellularLocation>
        <location evidence="1">Membrane</location>
        <topology evidence="1">Multi-pass membrane protein</topology>
    </subcellularLocation>
</comment>
<evidence type="ECO:0000313" key="13">
    <source>
        <dbReference type="Proteomes" id="UP000287798"/>
    </source>
</evidence>
<evidence type="ECO:0000256" key="5">
    <source>
        <dbReference type="ARBA" id="ARBA00022605"/>
    </source>
</evidence>
<dbReference type="InterPro" id="IPR059112">
    <property type="entry name" value="CysZ/EI24"/>
</dbReference>
<organism evidence="12 13">
    <name type="scientific">Thiohalobacter thiocyanaticus</name>
    <dbReference type="NCBI Taxonomy" id="585455"/>
    <lineage>
        <taxon>Bacteria</taxon>
        <taxon>Pseudomonadati</taxon>
        <taxon>Pseudomonadota</taxon>
        <taxon>Gammaproteobacteria</taxon>
        <taxon>Thiohalobacterales</taxon>
        <taxon>Thiohalobacteraceae</taxon>
        <taxon>Thiohalobacter</taxon>
    </lineage>
</organism>
<accession>A0A426QFY2</accession>
<reference evidence="12 13" key="1">
    <citation type="journal article" date="2010" name="Int. J. Syst. Evol. Microbiol.">
        <title>Thiohalobacter thiocyanaticus gen. nov., sp. nov., a moderately halophilic, sulfur-oxidizing gammaproteobacterium from hypersaline lakes, that utilizes thiocyanate.</title>
        <authorList>
            <person name="Sorokin D.Y."/>
            <person name="Kovaleva O.L."/>
            <person name="Tourova T.P."/>
            <person name="Muyzer G."/>
        </authorList>
    </citation>
    <scope>NUCLEOTIDE SEQUENCE [LARGE SCALE GENOMIC DNA]</scope>
    <source>
        <strain evidence="12 13">Hrh1</strain>
    </source>
</reference>
<dbReference type="Proteomes" id="UP000287798">
    <property type="component" value="Unassembled WGS sequence"/>
</dbReference>
<feature type="transmembrane region" description="Helical" evidence="11">
    <location>
        <begin position="69"/>
        <end position="94"/>
    </location>
</feature>
<keyword evidence="3 11" id="KW-1003">Cell membrane</keyword>
<evidence type="ECO:0000313" key="12">
    <source>
        <dbReference type="EMBL" id="RRQ20660.1"/>
    </source>
</evidence>
<keyword evidence="13" id="KW-1185">Reference proteome</keyword>
<evidence type="ECO:0000256" key="10">
    <source>
        <dbReference type="ARBA" id="ARBA00023192"/>
    </source>
</evidence>
<keyword evidence="4 11" id="KW-0997">Cell inner membrane</keyword>
<dbReference type="GO" id="GO:0000103">
    <property type="term" value="P:sulfate assimilation"/>
    <property type="evidence" value="ECO:0007669"/>
    <property type="project" value="InterPro"/>
</dbReference>
<keyword evidence="2 11" id="KW-0813">Transport</keyword>
<dbReference type="InterPro" id="IPR050480">
    <property type="entry name" value="CysZ-like"/>
</dbReference>
<keyword evidence="9 11" id="KW-0472">Membrane</keyword>
<name>A0A426QFY2_9GAMM</name>
<evidence type="ECO:0000256" key="9">
    <source>
        <dbReference type="ARBA" id="ARBA00023136"/>
    </source>
</evidence>
<gene>
    <name evidence="11 12" type="primary">cysZ</name>
    <name evidence="12" type="ORF">D6C00_00785</name>
</gene>
<keyword evidence="7 11" id="KW-1133">Transmembrane helix</keyword>
<protein>
    <recommendedName>
        <fullName evidence="11">Sulfate transporter CysZ</fullName>
    </recommendedName>
</protein>
<comment type="caution">
    <text evidence="12">The sequence shown here is derived from an EMBL/GenBank/DDBJ whole genome shotgun (WGS) entry which is preliminary data.</text>
</comment>
<evidence type="ECO:0000256" key="6">
    <source>
        <dbReference type="ARBA" id="ARBA00022692"/>
    </source>
</evidence>
<feature type="transmembrane region" description="Helical" evidence="11">
    <location>
        <begin position="164"/>
        <end position="181"/>
    </location>
</feature>
<keyword evidence="5 11" id="KW-0028">Amino-acid biosynthesis</keyword>
<comment type="similarity">
    <text evidence="11">Belongs to the CysZ family.</text>
</comment>